<dbReference type="GO" id="GO:0015926">
    <property type="term" value="F:glucosidase activity"/>
    <property type="evidence" value="ECO:0007669"/>
    <property type="project" value="InterPro"/>
</dbReference>
<evidence type="ECO:0000313" key="8">
    <source>
        <dbReference type="Proteomes" id="UP000275078"/>
    </source>
</evidence>
<dbReference type="InterPro" id="IPR017853">
    <property type="entry name" value="GH"/>
</dbReference>
<sequence length="365" mass="40910">MRYLSLLLALCLSTLSLALQWKTFDISSMLLEEEKNKIQYLDVNGNQQRLENILRNGGANSLKMRIWVNPSDGIYNLDYAVRLGRRIKDAGLPVVINLHYSDTWADPAHQSKPSAWAGLSTDALINQVRSYTTQVLNAFHSAGVTVNLVGIGNEIRGGMLFPTGSTSNFWDLARLLTAASQGVRQSNFGWNAKVMIHLDRGYSWGDQQWFYDSLRNNNFNMNDVDVLGVSYYPFWDAKNSQLENFQNTVNNMANRYGKQIVVVETGWPTQCSKASSNIPSSLTNQFQFTPAGQQQWVQRLAQIMNSVPNGRGAGIMYWEPGWVSNTVLGSPCEDGGVLFTADWSKWPNTIPTRAKASVNLFQGIY</sequence>
<dbReference type="OrthoDB" id="110914at2759"/>
<name>A0A3N4ICK7_ASCIM</name>
<accession>A0A3N4ICK7</accession>
<evidence type="ECO:0000256" key="2">
    <source>
        <dbReference type="ARBA" id="ARBA00010687"/>
    </source>
</evidence>
<dbReference type="GO" id="GO:0031218">
    <property type="term" value="F:arabinogalactan endo-1,4-beta-galactosidase activity"/>
    <property type="evidence" value="ECO:0007669"/>
    <property type="project" value="UniProtKB-EC"/>
</dbReference>
<reference evidence="7 8" key="1">
    <citation type="journal article" date="2018" name="Nat. Ecol. Evol.">
        <title>Pezizomycetes genomes reveal the molecular basis of ectomycorrhizal truffle lifestyle.</title>
        <authorList>
            <person name="Murat C."/>
            <person name="Payen T."/>
            <person name="Noel B."/>
            <person name="Kuo A."/>
            <person name="Morin E."/>
            <person name="Chen J."/>
            <person name="Kohler A."/>
            <person name="Krizsan K."/>
            <person name="Balestrini R."/>
            <person name="Da Silva C."/>
            <person name="Montanini B."/>
            <person name="Hainaut M."/>
            <person name="Levati E."/>
            <person name="Barry K.W."/>
            <person name="Belfiori B."/>
            <person name="Cichocki N."/>
            <person name="Clum A."/>
            <person name="Dockter R.B."/>
            <person name="Fauchery L."/>
            <person name="Guy J."/>
            <person name="Iotti M."/>
            <person name="Le Tacon F."/>
            <person name="Lindquist E.A."/>
            <person name="Lipzen A."/>
            <person name="Malagnac F."/>
            <person name="Mello A."/>
            <person name="Molinier V."/>
            <person name="Miyauchi S."/>
            <person name="Poulain J."/>
            <person name="Riccioni C."/>
            <person name="Rubini A."/>
            <person name="Sitrit Y."/>
            <person name="Splivallo R."/>
            <person name="Traeger S."/>
            <person name="Wang M."/>
            <person name="Zifcakova L."/>
            <person name="Wipf D."/>
            <person name="Zambonelli A."/>
            <person name="Paolocci F."/>
            <person name="Nowrousian M."/>
            <person name="Ottonello S."/>
            <person name="Baldrian P."/>
            <person name="Spatafora J.W."/>
            <person name="Henrissat B."/>
            <person name="Nagy L.G."/>
            <person name="Aury J.M."/>
            <person name="Wincker P."/>
            <person name="Grigoriev I.V."/>
            <person name="Bonfante P."/>
            <person name="Martin F.M."/>
        </authorList>
    </citation>
    <scope>NUCLEOTIDE SEQUENCE [LARGE SCALE GENOMIC DNA]</scope>
    <source>
        <strain evidence="7 8">RN42</strain>
    </source>
</reference>
<keyword evidence="5 6" id="KW-0326">Glycosidase</keyword>
<dbReference type="Gene3D" id="3.20.20.80">
    <property type="entry name" value="Glycosidases"/>
    <property type="match status" value="1"/>
</dbReference>
<keyword evidence="4 6" id="KW-0378">Hydrolase</keyword>
<dbReference type="InterPro" id="IPR011683">
    <property type="entry name" value="Glyco_hydro_53"/>
</dbReference>
<evidence type="ECO:0000256" key="5">
    <source>
        <dbReference type="ARBA" id="ARBA00023295"/>
    </source>
</evidence>
<dbReference type="SUPFAM" id="SSF51445">
    <property type="entry name" value="(Trans)glycosidases"/>
    <property type="match status" value="1"/>
</dbReference>
<gene>
    <name evidence="7" type="ORF">BJ508DRAFT_102615</name>
</gene>
<proteinExistence type="inferred from homology"/>
<dbReference type="PANTHER" id="PTHR34983">
    <property type="entry name" value="ARABINOGALACTAN ENDO-BETA-1,4-GALACTANASE A"/>
    <property type="match status" value="1"/>
</dbReference>
<evidence type="ECO:0000256" key="6">
    <source>
        <dbReference type="RuleBase" id="RU361192"/>
    </source>
</evidence>
<feature type="signal peptide" evidence="6">
    <location>
        <begin position="1"/>
        <end position="18"/>
    </location>
</feature>
<dbReference type="STRING" id="1160509.A0A3N4ICK7"/>
<keyword evidence="6" id="KW-0732">Signal</keyword>
<evidence type="ECO:0000256" key="3">
    <source>
        <dbReference type="ARBA" id="ARBA00012556"/>
    </source>
</evidence>
<dbReference type="EC" id="3.2.1.89" evidence="3 6"/>
<protein>
    <recommendedName>
        <fullName evidence="3 6">Arabinogalactan endo-beta-1,4-galactanase</fullName>
        <ecNumber evidence="3 6">3.2.1.89</ecNumber>
    </recommendedName>
</protein>
<dbReference type="PANTHER" id="PTHR34983:SF1">
    <property type="entry name" value="ARABINOGALACTAN ENDO-BETA-1,4-GALACTANASE A"/>
    <property type="match status" value="1"/>
</dbReference>
<comment type="similarity">
    <text evidence="2 6">Belongs to the glycosyl hydrolase 53 family.</text>
</comment>
<dbReference type="GO" id="GO:0045490">
    <property type="term" value="P:pectin catabolic process"/>
    <property type="evidence" value="ECO:0007669"/>
    <property type="project" value="TreeGrafter"/>
</dbReference>
<evidence type="ECO:0000256" key="4">
    <source>
        <dbReference type="ARBA" id="ARBA00022801"/>
    </source>
</evidence>
<organism evidence="7 8">
    <name type="scientific">Ascobolus immersus RN42</name>
    <dbReference type="NCBI Taxonomy" id="1160509"/>
    <lineage>
        <taxon>Eukaryota</taxon>
        <taxon>Fungi</taxon>
        <taxon>Dikarya</taxon>
        <taxon>Ascomycota</taxon>
        <taxon>Pezizomycotina</taxon>
        <taxon>Pezizomycetes</taxon>
        <taxon>Pezizales</taxon>
        <taxon>Ascobolaceae</taxon>
        <taxon>Ascobolus</taxon>
    </lineage>
</organism>
<dbReference type="Pfam" id="PF07745">
    <property type="entry name" value="Glyco_hydro_53"/>
    <property type="match status" value="1"/>
</dbReference>
<keyword evidence="8" id="KW-1185">Reference proteome</keyword>
<dbReference type="AlphaFoldDB" id="A0A3N4ICK7"/>
<dbReference type="EMBL" id="ML119675">
    <property type="protein sequence ID" value="RPA81941.1"/>
    <property type="molecule type" value="Genomic_DNA"/>
</dbReference>
<feature type="chain" id="PRO_5017846662" description="Arabinogalactan endo-beta-1,4-galactanase" evidence="6">
    <location>
        <begin position="19"/>
        <end position="365"/>
    </location>
</feature>
<dbReference type="Proteomes" id="UP000275078">
    <property type="component" value="Unassembled WGS sequence"/>
</dbReference>
<evidence type="ECO:0000313" key="7">
    <source>
        <dbReference type="EMBL" id="RPA81941.1"/>
    </source>
</evidence>
<comment type="catalytic activity">
    <reaction evidence="1 6">
        <text>The enzyme specifically hydrolyzes (1-&gt;4)-beta-D-galactosidic linkages in type I arabinogalactans.</text>
        <dbReference type="EC" id="3.2.1.89"/>
    </reaction>
</comment>
<evidence type="ECO:0000256" key="1">
    <source>
        <dbReference type="ARBA" id="ARBA00001695"/>
    </source>
</evidence>